<reference evidence="1" key="1">
    <citation type="submission" date="2020-05" db="EMBL/GenBank/DDBJ databases">
        <authorList>
            <person name="Rincon C."/>
            <person name="Sanders R I."/>
            <person name="Robbins C."/>
            <person name="Chaturvedi A."/>
        </authorList>
    </citation>
    <scope>NUCLEOTIDE SEQUENCE</scope>
    <source>
        <strain evidence="1">CHB12</strain>
    </source>
</reference>
<accession>A0A916EBF2</accession>
<dbReference type="EMBL" id="CAGKOT010000033">
    <property type="protein sequence ID" value="CAB5374427.1"/>
    <property type="molecule type" value="Genomic_DNA"/>
</dbReference>
<protein>
    <submittedName>
        <fullName evidence="1">Uncharacterized protein</fullName>
    </submittedName>
</protein>
<evidence type="ECO:0000313" key="1">
    <source>
        <dbReference type="EMBL" id="CAB5374427.1"/>
    </source>
</evidence>
<dbReference type="AlphaFoldDB" id="A0A916EBF2"/>
<organism evidence="1 2">
    <name type="scientific">Rhizophagus irregularis</name>
    <dbReference type="NCBI Taxonomy" id="588596"/>
    <lineage>
        <taxon>Eukaryota</taxon>
        <taxon>Fungi</taxon>
        <taxon>Fungi incertae sedis</taxon>
        <taxon>Mucoromycota</taxon>
        <taxon>Glomeromycotina</taxon>
        <taxon>Glomeromycetes</taxon>
        <taxon>Glomerales</taxon>
        <taxon>Glomeraceae</taxon>
        <taxon>Rhizophagus</taxon>
    </lineage>
</organism>
<dbReference type="Proteomes" id="UP000684084">
    <property type="component" value="Unassembled WGS sequence"/>
</dbReference>
<gene>
    <name evidence="1" type="ORF">CHRIB12_LOCUS14422</name>
</gene>
<comment type="caution">
    <text evidence="1">The sequence shown here is derived from an EMBL/GenBank/DDBJ whole genome shotgun (WGS) entry which is preliminary data.</text>
</comment>
<name>A0A916EBF2_9GLOM</name>
<proteinExistence type="predicted"/>
<sequence length="79" mass="9624">MLNREFKEEIQQLIHINSRFITNEIMRILLYNFHELEHNSTRIYRTLLNVLLNIIYCHENRSNLEVVNLLTRSIYCCSI</sequence>
<dbReference type="OrthoDB" id="10271960at2759"/>
<evidence type="ECO:0000313" key="2">
    <source>
        <dbReference type="Proteomes" id="UP000684084"/>
    </source>
</evidence>